<dbReference type="GeneID" id="93230255"/>
<dbReference type="InterPro" id="IPR036388">
    <property type="entry name" value="WH-like_DNA-bd_sf"/>
</dbReference>
<dbReference type="InterPro" id="IPR036390">
    <property type="entry name" value="WH_DNA-bd_sf"/>
</dbReference>
<dbReference type="SUPFAM" id="SSF46785">
    <property type="entry name" value="Winged helix' DNA-binding domain"/>
    <property type="match status" value="1"/>
</dbReference>
<evidence type="ECO:0000313" key="7">
    <source>
        <dbReference type="Proteomes" id="UP000245778"/>
    </source>
</evidence>
<dbReference type="RefSeq" id="WP_165366642.1">
    <property type="nucleotide sequence ID" value="NZ_CAMREZ010000010.1"/>
</dbReference>
<accession>A0A2U1BG60</accession>
<dbReference type="EMBL" id="QEKK01000008">
    <property type="protein sequence ID" value="PVY47650.1"/>
    <property type="molecule type" value="Genomic_DNA"/>
</dbReference>
<keyword evidence="2" id="KW-0805">Transcription regulation</keyword>
<protein>
    <submittedName>
        <fullName evidence="6">DNA-binding transcriptional LysR family regulator</fullName>
    </submittedName>
</protein>
<evidence type="ECO:0000256" key="1">
    <source>
        <dbReference type="ARBA" id="ARBA00009437"/>
    </source>
</evidence>
<evidence type="ECO:0000256" key="2">
    <source>
        <dbReference type="ARBA" id="ARBA00023015"/>
    </source>
</evidence>
<comment type="similarity">
    <text evidence="1">Belongs to the LysR transcriptional regulatory family.</text>
</comment>
<sequence>MEIRQLQYFIEIVRRKGFTAAAAALYTTQPGLTKSIKQLEDELGVCLIDRNKRVFKLTEEGQVFYERAQDICSRIDDLYSVMRDTSANVSGRVNIGTVTIASVFFRELEASFSSRFPDAYLNILEMTSREIKNAVLAHRCDIGFAVLPVAEKPNAALEIKVISSDAMVGVMHKEHPLAKQKHLTIEDLRDEPLLLFNDDYQPHQMLMDMCIRHGFRPKVVGTAPRAYLLMRMVSNRRGISILPQPYIEEYLVPELVSKPFQPPISRQLAIIYDRNRYMPRVVQELLKFSEAYFDKTIHSFVRQRSEVF</sequence>
<keyword evidence="3 6" id="KW-0238">DNA-binding</keyword>
<dbReference type="Proteomes" id="UP000245778">
    <property type="component" value="Unassembled WGS sequence"/>
</dbReference>
<dbReference type="FunFam" id="1.10.10.10:FF:000001">
    <property type="entry name" value="LysR family transcriptional regulator"/>
    <property type="match status" value="1"/>
</dbReference>
<evidence type="ECO:0000259" key="5">
    <source>
        <dbReference type="PROSITE" id="PS50931"/>
    </source>
</evidence>
<dbReference type="Pfam" id="PF00126">
    <property type="entry name" value="HTH_1"/>
    <property type="match status" value="1"/>
</dbReference>
<dbReference type="InterPro" id="IPR050950">
    <property type="entry name" value="HTH-type_LysR_regulators"/>
</dbReference>
<dbReference type="InterPro" id="IPR005119">
    <property type="entry name" value="LysR_subst-bd"/>
</dbReference>
<dbReference type="PRINTS" id="PR00039">
    <property type="entry name" value="HTHLYSR"/>
</dbReference>
<feature type="domain" description="HTH lysR-type" evidence="5">
    <location>
        <begin position="1"/>
        <end position="58"/>
    </location>
</feature>
<dbReference type="GO" id="GO:0003700">
    <property type="term" value="F:DNA-binding transcription factor activity"/>
    <property type="evidence" value="ECO:0007669"/>
    <property type="project" value="InterPro"/>
</dbReference>
<dbReference type="PANTHER" id="PTHR30419">
    <property type="entry name" value="HTH-TYPE TRANSCRIPTIONAL REGULATOR YBHD"/>
    <property type="match status" value="1"/>
</dbReference>
<organism evidence="6 7">
    <name type="scientific">Intestinimonas butyriciproducens</name>
    <dbReference type="NCBI Taxonomy" id="1297617"/>
    <lineage>
        <taxon>Bacteria</taxon>
        <taxon>Bacillati</taxon>
        <taxon>Bacillota</taxon>
        <taxon>Clostridia</taxon>
        <taxon>Eubacteriales</taxon>
        <taxon>Intestinimonas</taxon>
    </lineage>
</organism>
<dbReference type="PANTHER" id="PTHR30419:SF8">
    <property type="entry name" value="NITROGEN ASSIMILATION TRANSCRIPTIONAL ACTIVATOR-RELATED"/>
    <property type="match status" value="1"/>
</dbReference>
<reference evidence="6 7" key="1">
    <citation type="submission" date="2018-04" db="EMBL/GenBank/DDBJ databases">
        <title>Genomic Encyclopedia of Type Strains, Phase IV (KMG-IV): sequencing the most valuable type-strain genomes for metagenomic binning, comparative biology and taxonomic classification.</title>
        <authorList>
            <person name="Goeker M."/>
        </authorList>
    </citation>
    <scope>NUCLEOTIDE SEQUENCE [LARGE SCALE GENOMIC DNA]</scope>
    <source>
        <strain evidence="6 7">DSM 26588</strain>
    </source>
</reference>
<dbReference type="Gene3D" id="1.10.10.10">
    <property type="entry name" value="Winged helix-like DNA-binding domain superfamily/Winged helix DNA-binding domain"/>
    <property type="match status" value="1"/>
</dbReference>
<dbReference type="CDD" id="cd05466">
    <property type="entry name" value="PBP2_LTTR_substrate"/>
    <property type="match status" value="1"/>
</dbReference>
<proteinExistence type="inferred from homology"/>
<keyword evidence="4" id="KW-0804">Transcription</keyword>
<dbReference type="GO" id="GO:0003677">
    <property type="term" value="F:DNA binding"/>
    <property type="evidence" value="ECO:0007669"/>
    <property type="project" value="UniProtKB-KW"/>
</dbReference>
<name>A0A2U1BG60_9FIRM</name>
<evidence type="ECO:0000313" key="6">
    <source>
        <dbReference type="EMBL" id="PVY47650.1"/>
    </source>
</evidence>
<dbReference type="Gene3D" id="3.40.190.290">
    <property type="match status" value="1"/>
</dbReference>
<dbReference type="GO" id="GO:0005829">
    <property type="term" value="C:cytosol"/>
    <property type="evidence" value="ECO:0007669"/>
    <property type="project" value="TreeGrafter"/>
</dbReference>
<comment type="caution">
    <text evidence="6">The sequence shown here is derived from an EMBL/GenBank/DDBJ whole genome shotgun (WGS) entry which is preliminary data.</text>
</comment>
<dbReference type="SUPFAM" id="SSF53850">
    <property type="entry name" value="Periplasmic binding protein-like II"/>
    <property type="match status" value="1"/>
</dbReference>
<dbReference type="AlphaFoldDB" id="A0A2U1BG60"/>
<evidence type="ECO:0000256" key="3">
    <source>
        <dbReference type="ARBA" id="ARBA00023125"/>
    </source>
</evidence>
<dbReference type="InterPro" id="IPR000847">
    <property type="entry name" value="LysR_HTH_N"/>
</dbReference>
<dbReference type="PROSITE" id="PS50931">
    <property type="entry name" value="HTH_LYSR"/>
    <property type="match status" value="1"/>
</dbReference>
<evidence type="ECO:0000256" key="4">
    <source>
        <dbReference type="ARBA" id="ARBA00023163"/>
    </source>
</evidence>
<dbReference type="Pfam" id="PF03466">
    <property type="entry name" value="LysR_substrate"/>
    <property type="match status" value="1"/>
</dbReference>
<gene>
    <name evidence="6" type="ORF">C7373_10810</name>
</gene>